<protein>
    <submittedName>
        <fullName evidence="3">Uncharacterized protein</fullName>
    </submittedName>
</protein>
<dbReference type="PANTHER" id="PTHR11017">
    <property type="entry name" value="LEUCINE-RICH REPEAT-CONTAINING PROTEIN"/>
    <property type="match status" value="1"/>
</dbReference>
<dbReference type="InterPro" id="IPR011713">
    <property type="entry name" value="Leu-rich_rpt_3"/>
</dbReference>
<proteinExistence type="predicted"/>
<dbReference type="SUPFAM" id="SSF52058">
    <property type="entry name" value="L domain-like"/>
    <property type="match status" value="1"/>
</dbReference>
<dbReference type="PANTHER" id="PTHR11017:SF527">
    <property type="entry name" value="TMV RESISTANCE PROTEIN N-LIKE"/>
    <property type="match status" value="1"/>
</dbReference>
<dbReference type="AlphaFoldDB" id="A0A6J5VEM2"/>
<keyword evidence="2" id="KW-0677">Repeat</keyword>
<dbReference type="Proteomes" id="UP000507222">
    <property type="component" value="Unassembled WGS sequence"/>
</dbReference>
<gene>
    <name evidence="3" type="ORF">CURHAP_LOCUS42785</name>
</gene>
<keyword evidence="1" id="KW-0433">Leucine-rich repeat</keyword>
<evidence type="ECO:0000256" key="2">
    <source>
        <dbReference type="ARBA" id="ARBA00022737"/>
    </source>
</evidence>
<name>A0A6J5VEM2_PRUAR</name>
<dbReference type="Pfam" id="PF07725">
    <property type="entry name" value="LRR_3"/>
    <property type="match status" value="1"/>
</dbReference>
<sequence length="220" mass="24809">MDKTGPVVHANAKCFSRMKKLRLLNLANVNLSNDLEYLSDNLRSLEWAGYPSKYFPSHFNPGNLLELNMCHSHIESFWMGVKLLYNLKIIKLSHSLMQEVPITQDLFQFVVPGNGIPKCQSILHVPVLITQVFRSGLPVPAVRLLCRCLASELPVPAFVGVRPVYSLYLLMGCLEQYVGEVPITQDLFQFVVPGNGIPKWFNHKSVVKIPVGCLYMPREG</sequence>
<dbReference type="InterPro" id="IPR044974">
    <property type="entry name" value="Disease_R_plants"/>
</dbReference>
<dbReference type="EMBL" id="CAEKDK010000007">
    <property type="protein sequence ID" value="CAB4286097.1"/>
    <property type="molecule type" value="Genomic_DNA"/>
</dbReference>
<evidence type="ECO:0000313" key="4">
    <source>
        <dbReference type="Proteomes" id="UP000507222"/>
    </source>
</evidence>
<organism evidence="3 4">
    <name type="scientific">Prunus armeniaca</name>
    <name type="common">Apricot</name>
    <name type="synonym">Armeniaca vulgaris</name>
    <dbReference type="NCBI Taxonomy" id="36596"/>
    <lineage>
        <taxon>Eukaryota</taxon>
        <taxon>Viridiplantae</taxon>
        <taxon>Streptophyta</taxon>
        <taxon>Embryophyta</taxon>
        <taxon>Tracheophyta</taxon>
        <taxon>Spermatophyta</taxon>
        <taxon>Magnoliopsida</taxon>
        <taxon>eudicotyledons</taxon>
        <taxon>Gunneridae</taxon>
        <taxon>Pentapetalae</taxon>
        <taxon>rosids</taxon>
        <taxon>fabids</taxon>
        <taxon>Rosales</taxon>
        <taxon>Rosaceae</taxon>
        <taxon>Amygdaloideae</taxon>
        <taxon>Amygdaleae</taxon>
        <taxon>Prunus</taxon>
    </lineage>
</organism>
<evidence type="ECO:0000256" key="1">
    <source>
        <dbReference type="ARBA" id="ARBA00022614"/>
    </source>
</evidence>
<accession>A0A6J5VEM2</accession>
<evidence type="ECO:0000313" key="3">
    <source>
        <dbReference type="EMBL" id="CAB4286097.1"/>
    </source>
</evidence>
<reference evidence="3 4" key="1">
    <citation type="submission" date="2020-05" db="EMBL/GenBank/DDBJ databases">
        <authorList>
            <person name="Campoy J."/>
            <person name="Schneeberger K."/>
            <person name="Spophaly S."/>
        </authorList>
    </citation>
    <scope>NUCLEOTIDE SEQUENCE [LARGE SCALE GENOMIC DNA]</scope>
    <source>
        <strain evidence="3">PruArmRojPasFocal</strain>
    </source>
</reference>
<dbReference type="GO" id="GO:0006952">
    <property type="term" value="P:defense response"/>
    <property type="evidence" value="ECO:0007669"/>
    <property type="project" value="InterPro"/>
</dbReference>
<dbReference type="InterPro" id="IPR032675">
    <property type="entry name" value="LRR_dom_sf"/>
</dbReference>
<dbReference type="Gene3D" id="3.80.10.10">
    <property type="entry name" value="Ribonuclease Inhibitor"/>
    <property type="match status" value="1"/>
</dbReference>